<feature type="transmembrane region" description="Helical" evidence="1">
    <location>
        <begin position="54"/>
        <end position="75"/>
    </location>
</feature>
<evidence type="ECO:0000313" key="3">
    <source>
        <dbReference type="Proteomes" id="UP001279734"/>
    </source>
</evidence>
<evidence type="ECO:0000313" key="2">
    <source>
        <dbReference type="EMBL" id="GMH04955.1"/>
    </source>
</evidence>
<keyword evidence="1" id="KW-0472">Membrane</keyword>
<gene>
    <name evidence="2" type="ORF">Nepgr_006795</name>
</gene>
<keyword evidence="1" id="KW-1133">Transmembrane helix</keyword>
<organism evidence="2 3">
    <name type="scientific">Nepenthes gracilis</name>
    <name type="common">Slender pitcher plant</name>
    <dbReference type="NCBI Taxonomy" id="150966"/>
    <lineage>
        <taxon>Eukaryota</taxon>
        <taxon>Viridiplantae</taxon>
        <taxon>Streptophyta</taxon>
        <taxon>Embryophyta</taxon>
        <taxon>Tracheophyta</taxon>
        <taxon>Spermatophyta</taxon>
        <taxon>Magnoliopsida</taxon>
        <taxon>eudicotyledons</taxon>
        <taxon>Gunneridae</taxon>
        <taxon>Pentapetalae</taxon>
        <taxon>Caryophyllales</taxon>
        <taxon>Nepenthaceae</taxon>
        <taxon>Nepenthes</taxon>
    </lineage>
</organism>
<dbReference type="EMBL" id="BSYO01000005">
    <property type="protein sequence ID" value="GMH04955.1"/>
    <property type="molecule type" value="Genomic_DNA"/>
</dbReference>
<keyword evidence="1" id="KW-0812">Transmembrane</keyword>
<evidence type="ECO:0000256" key="1">
    <source>
        <dbReference type="SAM" id="Phobius"/>
    </source>
</evidence>
<feature type="transmembrane region" description="Helical" evidence="1">
    <location>
        <begin position="21"/>
        <end position="42"/>
    </location>
</feature>
<protein>
    <submittedName>
        <fullName evidence="2">Uncharacterized protein</fullName>
    </submittedName>
</protein>
<keyword evidence="3" id="KW-1185">Reference proteome</keyword>
<comment type="caution">
    <text evidence="2">The sequence shown here is derived from an EMBL/GenBank/DDBJ whole genome shotgun (WGS) entry which is preliminary data.</text>
</comment>
<sequence length="140" mass="14121">MPRELAIARESCSGTRCPAALAASAIVSVLLVSLSFGSVAGVKCGAWFGMEMGLHSVGLATACALFFGGSDPVLLGSSSTSSLVRDYIMVVELLCLGEVAVATGRFSDRGGSLGPVAGQDTSAGFCCVSMQLMLFMVGAA</sequence>
<name>A0AAD3S630_NEPGR</name>
<proteinExistence type="predicted"/>
<reference evidence="2" key="1">
    <citation type="submission" date="2023-05" db="EMBL/GenBank/DDBJ databases">
        <title>Nepenthes gracilis genome sequencing.</title>
        <authorList>
            <person name="Fukushima K."/>
        </authorList>
    </citation>
    <scope>NUCLEOTIDE SEQUENCE</scope>
    <source>
        <strain evidence="2">SING2019-196</strain>
    </source>
</reference>
<accession>A0AAD3S630</accession>
<dbReference type="AlphaFoldDB" id="A0AAD3S630"/>
<dbReference type="Proteomes" id="UP001279734">
    <property type="component" value="Unassembled WGS sequence"/>
</dbReference>